<feature type="compositionally biased region" description="Low complexity" evidence="1">
    <location>
        <begin position="2256"/>
        <end position="2269"/>
    </location>
</feature>
<feature type="compositionally biased region" description="Basic residues" evidence="1">
    <location>
        <begin position="777"/>
        <end position="788"/>
    </location>
</feature>
<feature type="region of interest" description="Disordered" evidence="1">
    <location>
        <begin position="2471"/>
        <end position="2743"/>
    </location>
</feature>
<feature type="compositionally biased region" description="Low complexity" evidence="1">
    <location>
        <begin position="4584"/>
        <end position="4599"/>
    </location>
</feature>
<feature type="compositionally biased region" description="Polar residues" evidence="1">
    <location>
        <begin position="4716"/>
        <end position="4725"/>
    </location>
</feature>
<feature type="region of interest" description="Disordered" evidence="1">
    <location>
        <begin position="1080"/>
        <end position="1114"/>
    </location>
</feature>
<feature type="compositionally biased region" description="Polar residues" evidence="1">
    <location>
        <begin position="2204"/>
        <end position="2215"/>
    </location>
</feature>
<feature type="compositionally biased region" description="Polar residues" evidence="1">
    <location>
        <begin position="5533"/>
        <end position="5543"/>
    </location>
</feature>
<accession>A0A8J8WK11</accession>
<feature type="compositionally biased region" description="Low complexity" evidence="1">
    <location>
        <begin position="3693"/>
        <end position="3705"/>
    </location>
</feature>
<evidence type="ECO:0000256" key="1">
    <source>
        <dbReference type="SAM" id="MobiDB-lite"/>
    </source>
</evidence>
<feature type="compositionally biased region" description="Low complexity" evidence="1">
    <location>
        <begin position="3884"/>
        <end position="3905"/>
    </location>
</feature>
<feature type="region of interest" description="Disordered" evidence="1">
    <location>
        <begin position="812"/>
        <end position="831"/>
    </location>
</feature>
<feature type="compositionally biased region" description="Low complexity" evidence="1">
    <location>
        <begin position="4553"/>
        <end position="4567"/>
    </location>
</feature>
<feature type="compositionally biased region" description="Polar residues" evidence="1">
    <location>
        <begin position="3730"/>
        <end position="3741"/>
    </location>
</feature>
<feature type="compositionally biased region" description="Basic and acidic residues" evidence="1">
    <location>
        <begin position="2912"/>
        <end position="2923"/>
    </location>
</feature>
<feature type="compositionally biased region" description="Basic and acidic residues" evidence="1">
    <location>
        <begin position="1216"/>
        <end position="1243"/>
    </location>
</feature>
<feature type="region of interest" description="Disordered" evidence="1">
    <location>
        <begin position="1"/>
        <end position="354"/>
    </location>
</feature>
<feature type="compositionally biased region" description="Basic and acidic residues" evidence="1">
    <location>
        <begin position="1973"/>
        <end position="1983"/>
    </location>
</feature>
<feature type="compositionally biased region" description="Low complexity" evidence="1">
    <location>
        <begin position="393"/>
        <end position="419"/>
    </location>
</feature>
<feature type="compositionally biased region" description="Low complexity" evidence="1">
    <location>
        <begin position="5953"/>
        <end position="5975"/>
    </location>
</feature>
<feature type="compositionally biased region" description="Basic and acidic residues" evidence="1">
    <location>
        <begin position="2279"/>
        <end position="2290"/>
    </location>
</feature>
<feature type="compositionally biased region" description="Basic residues" evidence="1">
    <location>
        <begin position="5302"/>
        <end position="5313"/>
    </location>
</feature>
<feature type="compositionally biased region" description="Basic and acidic residues" evidence="1">
    <location>
        <begin position="3412"/>
        <end position="3421"/>
    </location>
</feature>
<feature type="compositionally biased region" description="Basic residues" evidence="1">
    <location>
        <begin position="4422"/>
        <end position="4435"/>
    </location>
</feature>
<feature type="compositionally biased region" description="Basic and acidic residues" evidence="1">
    <location>
        <begin position="1932"/>
        <end position="1942"/>
    </location>
</feature>
<feature type="compositionally biased region" description="Basic and acidic residues" evidence="1">
    <location>
        <begin position="1404"/>
        <end position="1430"/>
    </location>
</feature>
<feature type="compositionally biased region" description="Polar residues" evidence="1">
    <location>
        <begin position="2497"/>
        <end position="2506"/>
    </location>
</feature>
<feature type="compositionally biased region" description="Basic and acidic residues" evidence="1">
    <location>
        <begin position="2438"/>
        <end position="2453"/>
    </location>
</feature>
<feature type="compositionally biased region" description="Basic and acidic residues" evidence="1">
    <location>
        <begin position="1330"/>
        <end position="1341"/>
    </location>
</feature>
<feature type="compositionally biased region" description="Basic residues" evidence="1">
    <location>
        <begin position="4910"/>
        <end position="4919"/>
    </location>
</feature>
<feature type="region of interest" description="Disordered" evidence="1">
    <location>
        <begin position="5117"/>
        <end position="5626"/>
    </location>
</feature>
<feature type="region of interest" description="Disordered" evidence="1">
    <location>
        <begin position="2117"/>
        <end position="2229"/>
    </location>
</feature>
<feature type="compositionally biased region" description="Polar residues" evidence="1">
    <location>
        <begin position="993"/>
        <end position="1002"/>
    </location>
</feature>
<feature type="compositionally biased region" description="Basic and acidic residues" evidence="1">
    <location>
        <begin position="4623"/>
        <end position="4632"/>
    </location>
</feature>
<feature type="compositionally biased region" description="Basic and acidic residues" evidence="1">
    <location>
        <begin position="2857"/>
        <end position="2875"/>
    </location>
</feature>
<feature type="region of interest" description="Disordered" evidence="1">
    <location>
        <begin position="5018"/>
        <end position="5055"/>
    </location>
</feature>
<feature type="compositionally biased region" description="Low complexity" evidence="1">
    <location>
        <begin position="1842"/>
        <end position="1853"/>
    </location>
</feature>
<feature type="compositionally biased region" description="Basic and acidic residues" evidence="1">
    <location>
        <begin position="635"/>
        <end position="654"/>
    </location>
</feature>
<feature type="compositionally biased region" description="Low complexity" evidence="1">
    <location>
        <begin position="11"/>
        <end position="25"/>
    </location>
</feature>
<feature type="compositionally biased region" description="Low complexity" evidence="1">
    <location>
        <begin position="5695"/>
        <end position="5707"/>
    </location>
</feature>
<feature type="compositionally biased region" description="Basic and acidic residues" evidence="1">
    <location>
        <begin position="43"/>
        <end position="52"/>
    </location>
</feature>
<feature type="compositionally biased region" description="Low complexity" evidence="1">
    <location>
        <begin position="3189"/>
        <end position="3214"/>
    </location>
</feature>
<feature type="compositionally biased region" description="Basic and acidic residues" evidence="1">
    <location>
        <begin position="930"/>
        <end position="943"/>
    </location>
</feature>
<feature type="compositionally biased region" description="Basic residues" evidence="1">
    <location>
        <begin position="1993"/>
        <end position="2005"/>
    </location>
</feature>
<feature type="region of interest" description="Disordered" evidence="1">
    <location>
        <begin position="1396"/>
        <end position="1505"/>
    </location>
</feature>
<feature type="compositionally biased region" description="Basic residues" evidence="1">
    <location>
        <begin position="725"/>
        <end position="742"/>
    </location>
</feature>
<feature type="compositionally biased region" description="Basic and acidic residues" evidence="1">
    <location>
        <begin position="91"/>
        <end position="128"/>
    </location>
</feature>
<feature type="compositionally biased region" description="Polar residues" evidence="1">
    <location>
        <begin position="5591"/>
        <end position="5602"/>
    </location>
</feature>
<feature type="compositionally biased region" description="Low complexity" evidence="1">
    <location>
        <begin position="901"/>
        <end position="913"/>
    </location>
</feature>
<proteinExistence type="predicted"/>
<evidence type="ECO:0000313" key="3">
    <source>
        <dbReference type="Proteomes" id="UP000631181"/>
    </source>
</evidence>
<feature type="region of interest" description="Disordered" evidence="1">
    <location>
        <begin position="2247"/>
        <end position="2457"/>
    </location>
</feature>
<feature type="compositionally biased region" description="Low complexity" evidence="1">
    <location>
        <begin position="2409"/>
        <end position="2419"/>
    </location>
</feature>
<feature type="compositionally biased region" description="Low complexity" evidence="1">
    <location>
        <begin position="3858"/>
        <end position="3867"/>
    </location>
</feature>
<feature type="compositionally biased region" description="Polar residues" evidence="1">
    <location>
        <begin position="5423"/>
        <end position="5432"/>
    </location>
</feature>
<feature type="compositionally biased region" description="Low complexity" evidence="1">
    <location>
        <begin position="4019"/>
        <end position="4030"/>
    </location>
</feature>
<feature type="compositionally biased region" description="Basic and acidic residues" evidence="1">
    <location>
        <begin position="4233"/>
        <end position="4243"/>
    </location>
</feature>
<feature type="compositionally biased region" description="Basic and acidic residues" evidence="1">
    <location>
        <begin position="4253"/>
        <end position="4265"/>
    </location>
</feature>
<feature type="compositionally biased region" description="Low complexity" evidence="1">
    <location>
        <begin position="3287"/>
        <end position="3321"/>
    </location>
</feature>
<feature type="region of interest" description="Disordered" evidence="1">
    <location>
        <begin position="1162"/>
        <end position="1191"/>
    </location>
</feature>
<evidence type="ECO:0000313" key="2">
    <source>
        <dbReference type="EMBL" id="KAF7719441.1"/>
    </source>
</evidence>
<feature type="compositionally biased region" description="Low complexity" evidence="1">
    <location>
        <begin position="5794"/>
        <end position="5803"/>
    </location>
</feature>
<feature type="compositionally biased region" description="Basic and acidic residues" evidence="1">
    <location>
        <begin position="1709"/>
        <end position="1730"/>
    </location>
</feature>
<feature type="compositionally biased region" description="Acidic residues" evidence="1">
    <location>
        <begin position="877"/>
        <end position="889"/>
    </location>
</feature>
<feature type="compositionally biased region" description="Low complexity" evidence="1">
    <location>
        <begin position="345"/>
        <end position="354"/>
    </location>
</feature>
<gene>
    <name evidence="2" type="ORF">PECM_006289</name>
</gene>
<feature type="compositionally biased region" description="Low complexity" evidence="1">
    <location>
        <begin position="745"/>
        <end position="772"/>
    </location>
</feature>
<feature type="compositionally biased region" description="Basic residues" evidence="1">
    <location>
        <begin position="4107"/>
        <end position="4120"/>
    </location>
</feature>
<feature type="compositionally biased region" description="Basic residues" evidence="1">
    <location>
        <begin position="4282"/>
        <end position="4294"/>
    </location>
</feature>
<feature type="compositionally biased region" description="Polar residues" evidence="1">
    <location>
        <begin position="227"/>
        <end position="239"/>
    </location>
</feature>
<feature type="compositionally biased region" description="Basic and acidic residues" evidence="1">
    <location>
        <begin position="4754"/>
        <end position="4786"/>
    </location>
</feature>
<feature type="compositionally biased region" description="Basic and acidic residues" evidence="1">
    <location>
        <begin position="143"/>
        <end position="162"/>
    </location>
</feature>
<feature type="compositionally biased region" description="Basic residues" evidence="1">
    <location>
        <begin position="2563"/>
        <end position="2573"/>
    </location>
</feature>
<feature type="compositionally biased region" description="Basic and acidic residues" evidence="1">
    <location>
        <begin position="1162"/>
        <end position="1190"/>
    </location>
</feature>
<feature type="compositionally biased region" description="Basic and acidic residues" evidence="1">
    <location>
        <begin position="1460"/>
        <end position="1474"/>
    </location>
</feature>
<feature type="compositionally biased region" description="Basic and acidic residues" evidence="1">
    <location>
        <begin position="5757"/>
        <end position="5767"/>
    </location>
</feature>
<comment type="caution">
    <text evidence="2">The sequence shown here is derived from an EMBL/GenBank/DDBJ whole genome shotgun (WGS) entry which is preliminary data.</text>
</comment>
<feature type="compositionally biased region" description="Polar residues" evidence="1">
    <location>
        <begin position="4317"/>
        <end position="4337"/>
    </location>
</feature>
<feature type="region of interest" description="Disordered" evidence="1">
    <location>
        <begin position="556"/>
        <end position="607"/>
    </location>
</feature>
<feature type="compositionally biased region" description="Polar residues" evidence="1">
    <location>
        <begin position="4176"/>
        <end position="4187"/>
    </location>
</feature>
<feature type="compositionally biased region" description="Polar residues" evidence="1">
    <location>
        <begin position="3568"/>
        <end position="3585"/>
    </location>
</feature>
<feature type="compositionally biased region" description="Polar residues" evidence="1">
    <location>
        <begin position="1090"/>
        <end position="1100"/>
    </location>
</feature>
<feature type="compositionally biased region" description="Basic and acidic residues" evidence="1">
    <location>
        <begin position="3679"/>
        <end position="3692"/>
    </location>
</feature>
<feature type="region of interest" description="Disordered" evidence="1">
    <location>
        <begin position="1211"/>
        <end position="1271"/>
    </location>
</feature>
<reference evidence="2" key="1">
    <citation type="journal article" date="2020" name="Front. Microbiol.">
        <title>Gene regulatory networks of Penicillium echinulatum 2HH and Penicillium oxalicum 114-2 inferred by a computational biology approach.</title>
        <authorList>
            <person name="Lenz A.R."/>
            <person name="Galan-Vasquez E."/>
            <person name="Balbinot E."/>
            <person name="De Abreu F.P."/>
            <person name="De Oliveira N.S."/>
            <person name="Da Rosa L.O."/>
            <person name="De Avila E Silva S."/>
            <person name="Camassola M."/>
            <person name="Dillon A.J.P."/>
            <person name="Perez-Rueda E."/>
        </authorList>
    </citation>
    <scope>NUCLEOTIDE SEQUENCE</scope>
    <source>
        <strain evidence="2">S1M29</strain>
    </source>
</reference>
<feature type="compositionally biased region" description="Basic and acidic residues" evidence="1">
    <location>
        <begin position="3041"/>
        <end position="3050"/>
    </location>
</feature>
<feature type="compositionally biased region" description="Basic residues" evidence="1">
    <location>
        <begin position="3913"/>
        <end position="3923"/>
    </location>
</feature>
<feature type="region of interest" description="Disordered" evidence="1">
    <location>
        <begin position="2759"/>
        <end position="4975"/>
    </location>
</feature>
<feature type="compositionally biased region" description="Low complexity" evidence="1">
    <location>
        <begin position="249"/>
        <end position="262"/>
    </location>
</feature>
<feature type="compositionally biased region" description="Basic and acidic residues" evidence="1">
    <location>
        <begin position="4801"/>
        <end position="4829"/>
    </location>
</feature>
<protein>
    <recommendedName>
        <fullName evidence="4">Involucrin repeat protein</fullName>
    </recommendedName>
</protein>
<feature type="region of interest" description="Disordered" evidence="1">
    <location>
        <begin position="470"/>
        <end position="490"/>
    </location>
</feature>
<feature type="compositionally biased region" description="Basic residues" evidence="1">
    <location>
        <begin position="2940"/>
        <end position="2953"/>
    </location>
</feature>
<feature type="compositionally biased region" description="Basic and acidic residues" evidence="1">
    <location>
        <begin position="1652"/>
        <end position="1663"/>
    </location>
</feature>
<dbReference type="EMBL" id="WIWV01000005">
    <property type="protein sequence ID" value="KAF7719441.1"/>
    <property type="molecule type" value="Genomic_DNA"/>
</dbReference>
<feature type="compositionally biased region" description="Basic residues" evidence="1">
    <location>
        <begin position="3365"/>
        <end position="3378"/>
    </location>
</feature>
<feature type="region of interest" description="Disordered" evidence="1">
    <location>
        <begin position="958"/>
        <end position="1006"/>
    </location>
</feature>
<name>A0A8J8WK11_9EURO</name>
<feature type="compositionally biased region" description="Basic and acidic residues" evidence="1">
    <location>
        <begin position="4572"/>
        <end position="4583"/>
    </location>
</feature>
<feature type="compositionally biased region" description="Basic and acidic residues" evidence="1">
    <location>
        <begin position="1623"/>
        <end position="1636"/>
    </location>
</feature>
<feature type="compositionally biased region" description="Basic and acidic residues" evidence="1">
    <location>
        <begin position="1312"/>
        <end position="1323"/>
    </location>
</feature>
<feature type="region of interest" description="Disordered" evidence="1">
    <location>
        <begin position="629"/>
        <end position="793"/>
    </location>
</feature>
<feature type="compositionally biased region" description="Basic and acidic residues" evidence="1">
    <location>
        <begin position="1561"/>
        <end position="1586"/>
    </location>
</feature>
<feature type="region of interest" description="Disordered" evidence="1">
    <location>
        <begin position="1308"/>
        <end position="1348"/>
    </location>
</feature>
<feature type="compositionally biased region" description="Basic and acidic residues" evidence="1">
    <location>
        <begin position="4085"/>
        <end position="4099"/>
    </location>
</feature>
<dbReference type="InterPro" id="IPR053268">
    <property type="entry name" value="Woronin_anchor"/>
</dbReference>
<feature type="compositionally biased region" description="Basic residues" evidence="1">
    <location>
        <begin position="4634"/>
        <end position="4646"/>
    </location>
</feature>
<evidence type="ECO:0008006" key="4">
    <source>
        <dbReference type="Google" id="ProtNLM"/>
    </source>
</evidence>
<feature type="compositionally biased region" description="Polar residues" evidence="1">
    <location>
        <begin position="382"/>
        <end position="392"/>
    </location>
</feature>
<feature type="compositionally biased region" description="Polar residues" evidence="1">
    <location>
        <begin position="4207"/>
        <end position="4216"/>
    </location>
</feature>
<feature type="compositionally biased region" description="Basic and acidic residues" evidence="1">
    <location>
        <begin position="4454"/>
        <end position="4473"/>
    </location>
</feature>
<feature type="region of interest" description="Disordered" evidence="1">
    <location>
        <begin position="901"/>
        <end position="945"/>
    </location>
</feature>
<feature type="compositionally biased region" description="Basic residues" evidence="1">
    <location>
        <begin position="559"/>
        <end position="570"/>
    </location>
</feature>
<feature type="compositionally biased region" description="Polar residues" evidence="1">
    <location>
        <begin position="4144"/>
        <end position="4156"/>
    </location>
</feature>
<feature type="compositionally biased region" description="Polar residues" evidence="1">
    <location>
        <begin position="3215"/>
        <end position="3229"/>
    </location>
</feature>
<feature type="compositionally biased region" description="Gly residues" evidence="1">
    <location>
        <begin position="1"/>
        <end position="10"/>
    </location>
</feature>
<dbReference type="OrthoDB" id="5365701at2759"/>
<feature type="compositionally biased region" description="Polar residues" evidence="1">
    <location>
        <begin position="3950"/>
        <end position="3972"/>
    </location>
</feature>
<keyword evidence="3" id="KW-1185">Reference proteome</keyword>
<feature type="compositionally biased region" description="Basic and acidic residues" evidence="1">
    <location>
        <begin position="5342"/>
        <end position="5351"/>
    </location>
</feature>
<feature type="compositionally biased region" description="Basic and acidic residues" evidence="1">
    <location>
        <begin position="2029"/>
        <end position="2059"/>
    </location>
</feature>
<feature type="compositionally biased region" description="Polar residues" evidence="1">
    <location>
        <begin position="4732"/>
        <end position="4743"/>
    </location>
</feature>
<feature type="compositionally biased region" description="Polar residues" evidence="1">
    <location>
        <begin position="273"/>
        <end position="286"/>
    </location>
</feature>
<feature type="compositionally biased region" description="Basic residues" evidence="1">
    <location>
        <begin position="2706"/>
        <end position="2719"/>
    </location>
</feature>
<feature type="region of interest" description="Disordered" evidence="1">
    <location>
        <begin position="1522"/>
        <end position="2104"/>
    </location>
</feature>
<feature type="region of interest" description="Disordered" evidence="1">
    <location>
        <begin position="6047"/>
        <end position="6072"/>
    </location>
</feature>
<feature type="compositionally biased region" description="Low complexity" evidence="1">
    <location>
        <begin position="3423"/>
        <end position="3443"/>
    </location>
</feature>
<feature type="compositionally biased region" description="Basic residues" evidence="1">
    <location>
        <begin position="814"/>
        <end position="825"/>
    </location>
</feature>
<feature type="compositionally biased region" description="Basic and acidic residues" evidence="1">
    <location>
        <begin position="4482"/>
        <end position="4496"/>
    </location>
</feature>
<dbReference type="PANTHER" id="PTHR40641">
    <property type="entry name" value="INVOLUCRIN REPEAT PROTEIN (AFU_ORTHOLOGUE AFUA_2G08060)"/>
    <property type="match status" value="1"/>
</dbReference>
<feature type="compositionally biased region" description="Basic and acidic residues" evidence="1">
    <location>
        <begin position="1261"/>
        <end position="1271"/>
    </location>
</feature>
<feature type="compositionally biased region" description="Polar residues" evidence="1">
    <location>
        <begin position="5441"/>
        <end position="5451"/>
    </location>
</feature>
<feature type="compositionally biased region" description="Polar residues" evidence="1">
    <location>
        <begin position="2387"/>
        <end position="2404"/>
    </location>
</feature>
<feature type="compositionally biased region" description="Polar residues" evidence="1">
    <location>
        <begin position="5737"/>
        <end position="5747"/>
    </location>
</feature>
<feature type="compositionally biased region" description="Basic and acidic residues" evidence="1">
    <location>
        <begin position="669"/>
        <end position="678"/>
    </location>
</feature>
<feature type="compositionally biased region" description="Basic residues" evidence="1">
    <location>
        <begin position="3539"/>
        <end position="3548"/>
    </location>
</feature>
<dbReference type="PANTHER" id="PTHR40641:SF2">
    <property type="entry name" value="INVOLUCRIN REPEAT PROTEIN"/>
    <property type="match status" value="1"/>
</dbReference>
<feature type="region of interest" description="Disordered" evidence="1">
    <location>
        <begin position="5678"/>
        <end position="6017"/>
    </location>
</feature>
<organism evidence="2 3">
    <name type="scientific">Penicillium ucsense</name>
    <dbReference type="NCBI Taxonomy" id="2839758"/>
    <lineage>
        <taxon>Eukaryota</taxon>
        <taxon>Fungi</taxon>
        <taxon>Dikarya</taxon>
        <taxon>Ascomycota</taxon>
        <taxon>Pezizomycotina</taxon>
        <taxon>Eurotiomycetes</taxon>
        <taxon>Eurotiomycetidae</taxon>
        <taxon>Eurotiales</taxon>
        <taxon>Aspergillaceae</taxon>
        <taxon>Penicillium</taxon>
    </lineage>
</organism>
<feature type="compositionally biased region" description="Low complexity" evidence="1">
    <location>
        <begin position="2721"/>
        <end position="2734"/>
    </location>
</feature>
<feature type="compositionally biased region" description="Basic residues" evidence="1">
    <location>
        <begin position="679"/>
        <end position="706"/>
    </location>
</feature>
<feature type="compositionally biased region" description="Polar residues" evidence="1">
    <location>
        <begin position="3825"/>
        <end position="3837"/>
    </location>
</feature>
<dbReference type="Proteomes" id="UP000631181">
    <property type="component" value="Unassembled WGS sequence"/>
</dbReference>
<feature type="compositionally biased region" description="Low complexity" evidence="1">
    <location>
        <begin position="4922"/>
        <end position="4936"/>
    </location>
</feature>
<feature type="region of interest" description="Disordered" evidence="1">
    <location>
        <begin position="376"/>
        <end position="434"/>
    </location>
</feature>
<feature type="compositionally biased region" description="Basic and acidic residues" evidence="1">
    <location>
        <begin position="5489"/>
        <end position="5502"/>
    </location>
</feature>
<feature type="compositionally biased region" description="Acidic residues" evidence="1">
    <location>
        <begin position="3084"/>
        <end position="3093"/>
    </location>
</feature>
<feature type="region of interest" description="Disordered" evidence="1">
    <location>
        <begin position="845"/>
        <end position="889"/>
    </location>
</feature>
<feature type="compositionally biased region" description="Basic and acidic residues" evidence="1">
    <location>
        <begin position="4165"/>
        <end position="4174"/>
    </location>
</feature>
<sequence>MFKALLGGGRSASSSDVRSTTSSGSKLVRRKTDSKSTSSRKSPRGDDRDRGLGDLSAYPSASTGSRRGPVSVAGESVASSYITAEPDPIDDYDRTIYEGARRHKDGDRDSKIGRRRDRDRSESRDRDRKRSSRRNGDDPFEEELIRERQRRYPEREYRERSRTYSGDHYAPHTSAAMPSSAPGAQFPVDTAAQQFPSYASPAHHPVTTSADHPLDGHAVSPSYDPHVQQQFPGQFPSGTAQPYYPPNNPAGAAADYYGDQGQSVNDQPGVRPQQPSVIPNSQTHLMTASASANPPPEPSSLGQVGAAAAYFTDDTPHGASQPIPPAASSSRPPKPDKPSRPSKPTRPQSSSAIPTAAALATAGAVGYGIGEHEESQAAAAYQNDTHSSTSFYQSHHTQQGQSSSSRPSNPQSHSNSHSHSQSHSHSHGIGNGIGMAAAGAAAGYMISHQHDSSSPTHPSHLPHYHHEHAALHGSNHGHPMAPGGAGAAGAGAYSSYEVQSPGFYPASSLAMQHRHKDPLTKFVDFWRDPEGVGRFEDYTETIGVCKYCFEPGTSSVNAPRKHNYRPRRHSADRYSSSGSSRVNKLTRYQSSDDERNSRKSSSKKSSSWLPGMLAGYAAKSIFTGKDFDDSYSVRSSEKSKYGDSRYYREEDRRSSTSRGVVRRSGRSSSGERHYDSNYRLRRNSPSRSRPRSRSRSRSSSRSGRHSFVKEAALGAAVGGTAMALAKHHRDRSRSPARTRRRKDSSSSTSILDVSRSSPKSSGGFTSFFTSTSENRKKEKQKRRSKKTKGFFSFNGSSSSSLDADLAFGTGFAKKPGKLQKKNRKSKKDEDLNATLVGLGATATALAASSHGRSGRNKSRILSARDTRKSRHNPAGSGDDDEWVDAESEELSSSSISSALAFGASSTSSGSDSNGSGGWRWGWRSKKDKKKKQDKEKKSSHKDAILAAGAGALGSAAIASVARRQDSRPPSEAGLQQVYPIPTSDPTRFDVANMSPSVVSDGQTPLVRPGPIPLQQPQPYTPVSQAVYSTQGALPGSIPAYSPASVPPIFANDYMKYHGQTQSLRDVGYAHDDSRDYASVALRNRPHRSDSSPVFPTQEFSMTAPKRRSTARDQASVTFDLTEEQAERERRLDRRNREPREHIRDEHVQLIDREAELNRKDREWEERRERRDRRGYDEEERRQRDHDKELDSSAWAEAAAIGAIGGALIGSMKSSRRKEDDNYSETSSRRHDRRAERRAERRSDSSVLSRSEFSEPYYGPKRSHEEQEDRAIEDNHDVATSAVRSSNSKPAYDDYADFFAPDEIRHNKHHTRDAHEHETVEPRVIEAVPSSEREKNNDEPRSDLPQFAREPYEGRDLPWLVPRLHFIDPTPPHSINGSIRESNSPVIPVSSIETIEEEVAPIQSESRDKYDREIEYEARSEAGSEARHDTYDNDDFDPSANPVQKRDRSSTGSRVSWGPHQTHEYEIPSSSEHDPQSPTEEAFRDLVTPEQHSGEIDSPRGKSGFGDDIEFAAVAAAGAQAAGFDPSVVINDPKYHTRTSPPGSEDEGVYSRGSEWPATSSAERHHRDLEDDRGTREWSGSRDRQPSVEDVPEEEDRSDRVSTFVHLDDPSTKQPDGHPSTSEATEKSQSKASRAESPDNDVFSMPGGFDDGELSRDLPKDDMRSVVSAPLERENAKQKAKKTPRTSIDFETLRDIPSHGENVVLPLETTDEHSQSRRSEDRDDSFSRDKANSVVNDGPVNDDNDFVSVNQEAFDQTPRRKHRHRSSRDREYDDAGSNVSSPGPGHTENADNSERRRHLSKRESDTFFVDDDARSAVTLPDTGDRSERRKHRHRSSRDRNDDAASVVSSPAAVSYDDDEKSEQRRRRSKRESDTFSVDDDARSAITSVEDPEKSERRKHRHRSSRDRDLDDNASVSSSPARIDETREKRRSKDGKDEREKDKSGSFLRSLFGSRVSAPEERERTRSNQSSRSSSLEKKPSRDAVSETGVDDERRRRKKRSSRHRSSSRGDQLKDDASDQEGSTKGDVNLEDYRLRRQEKEERRRQRYGDIVESGKRRDSDKDEETSNSNLKSDSHGQPLLADSPELSADTERNERDSPGLAAAITGAVTATGGMILADKLLHQRPRSRSTSPPGTERALELEHKSHSRPSSPRMDRDLDQSLTRRRASMARSVTESPTAVPLHFRRPPTSPGLSRAVSVPPSATGRDSPTSASPTQTRHRRPNSVEFRSSREIRPLWLVDRYGTSKGDLVEAGEDLPSLPSSKSSSRSPSFDNLQSLQDDGTHSWEPRDDTAPSMMLGRKPSLTISTSRANDHVEGDLLDSQQVTPTAGDFGGTSPGVKKSKPTYEFHSPSELLQNPEMFPEVPAPSVLENLPSAEGSVAGDKDVNEPQVTTEEVQPPEATQSSEGVGFANVVDAAVLAAVEDHDQPISSPTEDPVSQDIREEPRPRQDAERSIETAPHIADFASLVSAAVAAKDSNEGSLAESVGEPGTAIEEPVSNLPNTESLSKPESEPIGEQLPETTGTVTQPLEPATTESAIEELNSLQQEPSAVIETVTEEPSTASSSKKKKKKKGKKGPSAVESEPAVEPEEQSIAEPAPSAPTTVTELPDDGSQMPEANAVVTSENNEFPPSESAVLPAEPSRDITSDLPDPTAESTDPPMPEARAPADTTEGPEPTIDAMVAPETLPESAPETPVDTVEPETNLTPAQKRKAKKAAKKKGKNSIASETTEAAAEEIMASRDSLEPSTQAVEAIPVIEASVPQPASELETEKTFKYGEAVTTPAESATRDAEQIENTVDPDQLEPSQDLGEVAEELPKDVEVPLAPLLPEEVVGQAVTTEPARQSDERALDDPIDGTQAEETRPETIESEQTVDRVIEAEDAPVAVEQTDDQIPQNSIAAPSEFVEESQNPQSDVHIDTAADKAEPEINETPTEQEVPLTAAQKKKAKKDKKKRKSAAVDGNVPASSLETGSETVPAEQTPADAASITEPAVSTEQSNVEAPAEDQISPVDDKEGTLPETEGEATKEEPLALAIDDPVAQSQSETREVPKDDEAPAAESTETTKPTFETEEQSVPEVNPEAQSEAEPVADADADAEPEAKLTPAQKKKAKKDKKKKQKQTSTPSNDIEEPVQTGEETQSEKILEEPVPVAAEEKNLAEPVAEATKEDPVPVEDEPIGDTPTGLTEVIGDGMAPASEAAEATESVQVPEVPEVAQPAQTTESAEATQPGETTQPAEIIEPTGPTTITDPIEAIESTEVIEPTENFEPADVTQSAEVVEPVEIKQPAEATDTTEVIEPAETVEPAEATQSAEVVEPIETTETTEPVNLSEPAEIIQPTEPAAEIADQSIADTIQDSKAAPEAESPLTPAQKKKAKKDKKKKQKQAVAPSDLEIKSVDPDNAELQPNEAADVPLYPRETIEPSKEEALVAEADTPAEPAAPVEASVDPESSSEVPIIGKTPSSLDDTITGPEAVQNTQVGAAMSDEPKEDVLSSASAHNAEPETVASDPHVTADPAVETTANADLPEPGPTTEESQTPMTAAEKRKAKKAKKKKQQQDNKEPETPVTEAADPLDSQQVELRAQSESEQLEQPLTGDPAGPSGAPESLEQSKGAPHSGTPANESEPAHQEEVPTEILVAEDATQASPDAAAPIIGEDAAETYESTNDLSANGEAPSEEPLGLIHDATIEDKEPQTHLEEQPPAAAEVPVTAAQKKKAKKDKKKQEKKLSMQADEQDSPSSDIRPNEQSEVTEEANATPEVNVPEVDPTPEGSVPVEVVASPGETLPTVTTDVPAEAQTEEAKDTTAEEPAIPELDAEPTNETTDVAPPEDTNIATQSADISQQIEKSEQDSVLPDASSEPPAAQPPGDADPAIDLLDSSSPTAPEDADIISAPEATEPPSEPEVQSQPEPIEAVTPTTKKDKKKKKKKGKSSSADEESQSQAADGEDDLHLGEDANVVTTQPVQATSSDDAPATYSDNPVVSDEPLLNNEDSTPSAAAEPEATITEFSEPAAEIVQPQRSAEDEPTTTTEPLLNNENSTPAALAEPEATITEFPESIADIGQPEPSAEEQLTTTTELPHEGFGTNDASLQDQGKEDAKDSIEKAESEAPMTAAQKRKAKKDKKKRKSVAVEEASTGDQADSQLKMERAPNAESSEPQDDTTGQAVVDQEAGEAEKVAEIHASETVSGHDSTFETIATEAASPSAEQPLLEVTDQGVTAQADTVSKSEESSLPEPEGEEPEQSKNENHLETVSDATNLVDDSPKTSEEPHPRLDNATAESPADDGLSAKERRKLKKKEKKKSKSADLVEDASSPILPAKDIDVGSEQSQPKDVMDSTTQEPTTDQKPADDGQKNDSLNIDQVFEVQEADEALQPSESHVLDPEASPAAVAEQPTAPTQADVHLNEQSSIVEQLGQPAEQTADEPSLTAKEKRKLKKKEKKRQSKALDPDDAPPSSPVAESQDASHESKQPDETEFSSRDIAEPVTASSPAEKDGKELQSHDKEAPVTPENELASTDEFLSSQVEQPQPEAEYFNEVARPGIQGVTEAGEKRENVQQAGDTHSSAQQSEHQQSGEGENAESDVRLFKEKGDSNSENPVSPEENVPEDSAQPQPAFTVEEEPQVETQAADVAGVEHVEEPTLSKKQKKKDKKKNKNKAQTPDEDSIPSSPSMPLVAEAESEPIPEHIEETSPQPAVEQSPVVEQDPTAAPINSSDRALEDKENDNATDALQINQTVDEDTNPPETDQVASKTESPAEELPSTERSIEEEKEMHFEDLPSQQDEKEKASENSKHEYDQPVVADGSTLLYHSQNEDAVAKQDEIPAEPPHEHLTDTVKEDEQAVEMAQTSNEEIQPEISEAAIASTPAPQGNEPQDTVADHTSLDAFDQNDGTATKPSGSLEAAETHLSAGEQAEEAEAPSKKKKLSKKEKKALAAAAAAAAAALEAETSTIEQLQPEVVAEPGPQTEISDQLPDDNSKGEPPQAIDSGLIVQIPEKEHEIDNEKAQNQSGFEVIETTALGELDLERKNVDEAESAEPAPVELVSEDSVPKLTVSEERTAEDVAIDAPMLERPDVAIHEPASQEVINDLVDSAAKQHEFEEPQIHEAAVEEPQLLQPVTDEPAVSVEHLGLTEPQVNEMTQEKLHTEEPTVTDSVIEPSLIQELPSPEPALNRKLSKKEKRMLKKQAEANIDGEPRQPDEAPPDLSAATPAVEVSDPPLSNLAEAMALNDNTEPVGLPTEPHKEAEVTTTQQNEPAIGYSRSDTIPPAEDSSIVLPTDESNLAKNPDLLQESTAVEDPFIEGSVEAEDAPLSKKLSKKQKRKAKKNTASETSEQKPNHVASSPTVTAIGDTDAEQSRILDKDATAPSTEPEQSKIPEQEQPQGITRDADPAFEGSENTFGKNPPVSDWRLADASYQAPSDAQEVELDPEAIPSLPQITSVTDAEQATRALDTASHNEQPNQQAPHPATDNSDESKNIPTTAELEKKGDDEEWPVIEWGDGQGHEDEPSIERALEPENVTPMPEAETIEEFDESAIPSALQEARTEPQQDLAQSQEELPPPTLSKKDKKKAKKNKRKSEQAAGLGGDDHASGNDPDRALEPDSDTTQKIIQTSEQPELETEAPARTTTPGGSKIASLFPELERSGFRRSALDKAVLSPKDQAEDETVPAMQIDRDTAISVSEAPQATAKLHEELKSNPDVDSQTELQASAAADAAEEANAGHVPSLPEEVELQDGGTSTERLPPVMDPSRSVSVLDTTSPRRLLPSQMDHAPESPCELRRTPSVIRGRHQQTPRMWNLEESKEAFNAAPTASSSPPRSLFGGPREEAHSRPRTPLDPIAEQPGDGHSPAPGRGGTPRLEMKPEHVLPRPHTPVRKFTDNAVAREAWPTPEKDRLGPSPSLDDLLKATQSGGEPSAALTQTPEQGMPVLKPSSSKGKLRRTNRSTSSDLRRTNRSTSSDLRGASKALDSSQPSPSLDLDQLPSSSSYDPVTDKGKRPLRNMSDVYEGWGETPSSPRSPSRPPSVRRRRSMQHLQEMETRLDQLISENRLLMSARDEAEDKLRNASVARRKSDRALNSSGADLRDREAEVEQLKNSVEWLQREMTRLTQENEGLTASNAALAAAHAEEVIKVRETSTRELEDLRSQHDALSTQMDARVRQEIESALAQKDAELRRLREELEEARDKVKELQQQIASSLQNDTLVFRDEDYFDAACQKLCGHVQQWVLRFSKHSDHRRCRALSELRDEKIADRFDNALLDGSDADTYLSDRVRRRDVFMSVVMTMVWEYIFTRYLFGMDREQRQKLKSLEKQLSEVGPRRAVHRWRATTLTLLSKRPAFAAQRQNDTEAVAQEIFSTLSRVLPPPSQVEAQLLESLRKVLRVAVNLSLEMRTQLAEFIMLPPLQPEYDTNGDLARQVFFNASLMNERSGETTSNDELEAQQAVVRIVLFPLVVKKGNDVGEGDDEVVVCPAQVLIARPGKEKRVSKMTSGDRMSVDGRSIYSAAPSMAPPSVMDMSNVI</sequence>
<feature type="compositionally biased region" description="Basic and acidic residues" evidence="1">
    <location>
        <begin position="5573"/>
        <end position="5587"/>
    </location>
</feature>
<feature type="compositionally biased region" description="Basic residues" evidence="1">
    <location>
        <begin position="5162"/>
        <end position="5172"/>
    </location>
</feature>
<feature type="compositionally biased region" description="Polar residues" evidence="1">
    <location>
        <begin position="2961"/>
        <end position="2970"/>
    </location>
</feature>
<feature type="compositionally biased region" description="Low complexity" evidence="1">
    <location>
        <begin position="3230"/>
        <end position="3246"/>
    </location>
</feature>
<feature type="compositionally biased region" description="Basic residues" evidence="1">
    <location>
        <begin position="5553"/>
        <end position="5563"/>
    </location>
</feature>
<feature type="compositionally biased region" description="Basic residues" evidence="1">
    <location>
        <begin position="3102"/>
        <end position="3115"/>
    </location>
</feature>
<feature type="compositionally biased region" description="Polar residues" evidence="1">
    <location>
        <begin position="5893"/>
        <end position="5909"/>
    </location>
</feature>